<feature type="domain" description="FHA" evidence="3">
    <location>
        <begin position="193"/>
        <end position="246"/>
    </location>
</feature>
<dbReference type="AlphaFoldDB" id="A0A3N0GKP7"/>
<accession>A0A3N0GKP7</accession>
<evidence type="ECO:0000256" key="1">
    <source>
        <dbReference type="ARBA" id="ARBA00022553"/>
    </source>
</evidence>
<sequence length="272" mass="29296">MEPAPACSTSEQRTESTPEQTKSRPRPDTARGGGGVGGLQRFEQKLEQLISGVFARTFRSAVQPVEISAALAREVDNTAQILSRDRRIVPNDFHVELSAPDLERLEGLGPTLHQELVAMLKEHAAGQSYVFTGPVTISLEQADDLTTGRFRVRSKAVARVSQAGPDPTETQVRRATAIVEINGERLPLSAPGVVVGRGNDADLRVNDPGVSRRHAEFRVAEDANGPRVSVHDLGSTNGVLVNGRKVEDATLTDGAVIRIGNTTLTFHQRTDA</sequence>
<dbReference type="PANTHER" id="PTHR23308">
    <property type="entry name" value="NUCLEAR INHIBITOR OF PROTEIN PHOSPHATASE-1"/>
    <property type="match status" value="1"/>
</dbReference>
<dbReference type="PROSITE" id="PS50006">
    <property type="entry name" value="FHA_DOMAIN"/>
    <property type="match status" value="1"/>
</dbReference>
<organism evidence="4 5">
    <name type="scientific">Nocardioides pocheonensis</name>
    <dbReference type="NCBI Taxonomy" id="661485"/>
    <lineage>
        <taxon>Bacteria</taxon>
        <taxon>Bacillati</taxon>
        <taxon>Actinomycetota</taxon>
        <taxon>Actinomycetes</taxon>
        <taxon>Propionibacteriales</taxon>
        <taxon>Nocardioidaceae</taxon>
        <taxon>Nocardioides</taxon>
    </lineage>
</organism>
<dbReference type="SUPFAM" id="SSF49879">
    <property type="entry name" value="SMAD/FHA domain"/>
    <property type="match status" value="1"/>
</dbReference>
<dbReference type="InterPro" id="IPR042287">
    <property type="entry name" value="FhaA_N_sf"/>
</dbReference>
<dbReference type="InterPro" id="IPR050923">
    <property type="entry name" value="Cell_Proc_Reg/RNA_Proc"/>
</dbReference>
<evidence type="ECO:0000256" key="2">
    <source>
        <dbReference type="SAM" id="MobiDB-lite"/>
    </source>
</evidence>
<keyword evidence="5" id="KW-1185">Reference proteome</keyword>
<dbReference type="CDD" id="cd00060">
    <property type="entry name" value="FHA"/>
    <property type="match status" value="1"/>
</dbReference>
<evidence type="ECO:0000313" key="5">
    <source>
        <dbReference type="Proteomes" id="UP000279994"/>
    </source>
</evidence>
<dbReference type="Pfam" id="PF12401">
    <property type="entry name" value="FhaA_N"/>
    <property type="match status" value="1"/>
</dbReference>
<dbReference type="Gene3D" id="3.30.2320.60">
    <property type="entry name" value="FhaA, phosphopeptide-binding domain (DUF3662)"/>
    <property type="match status" value="1"/>
</dbReference>
<dbReference type="SMART" id="SM00240">
    <property type="entry name" value="FHA"/>
    <property type="match status" value="1"/>
</dbReference>
<dbReference type="EMBL" id="RJSF01000044">
    <property type="protein sequence ID" value="RNM12630.1"/>
    <property type="molecule type" value="Genomic_DNA"/>
</dbReference>
<comment type="caution">
    <text evidence="4">The sequence shown here is derived from an EMBL/GenBank/DDBJ whole genome shotgun (WGS) entry which is preliminary data.</text>
</comment>
<keyword evidence="1" id="KW-0597">Phosphoprotein</keyword>
<name>A0A3N0GKP7_9ACTN</name>
<dbReference type="Gene3D" id="2.60.200.20">
    <property type="match status" value="1"/>
</dbReference>
<dbReference type="InterPro" id="IPR000253">
    <property type="entry name" value="FHA_dom"/>
</dbReference>
<dbReference type="Proteomes" id="UP000279994">
    <property type="component" value="Unassembled WGS sequence"/>
</dbReference>
<protein>
    <submittedName>
        <fullName evidence="4">DUF2662 domain-containing protein</fullName>
    </submittedName>
</protein>
<evidence type="ECO:0000313" key="4">
    <source>
        <dbReference type="EMBL" id="RNM12630.1"/>
    </source>
</evidence>
<gene>
    <name evidence="4" type="ORF">EFL26_18640</name>
</gene>
<feature type="region of interest" description="Disordered" evidence="2">
    <location>
        <begin position="1"/>
        <end position="38"/>
    </location>
</feature>
<evidence type="ECO:0000259" key="3">
    <source>
        <dbReference type="PROSITE" id="PS50006"/>
    </source>
</evidence>
<dbReference type="InterPro" id="IPR008984">
    <property type="entry name" value="SMAD_FHA_dom_sf"/>
</dbReference>
<feature type="compositionally biased region" description="Basic and acidic residues" evidence="2">
    <location>
        <begin position="12"/>
        <end position="29"/>
    </location>
</feature>
<proteinExistence type="predicted"/>
<dbReference type="InterPro" id="IPR022128">
    <property type="entry name" value="FhaA_N"/>
</dbReference>
<reference evidence="4 5" key="1">
    <citation type="submission" date="2018-11" db="EMBL/GenBank/DDBJ databases">
        <authorList>
            <person name="Li F."/>
        </authorList>
    </citation>
    <scope>NUCLEOTIDE SEQUENCE [LARGE SCALE GENOMIC DNA]</scope>
    <source>
        <strain evidence="4 5">Gsoil 818</strain>
    </source>
</reference>
<dbReference type="Pfam" id="PF00498">
    <property type="entry name" value="FHA"/>
    <property type="match status" value="1"/>
</dbReference>